<name>A0A2P2N2A7_RHIMU</name>
<proteinExistence type="predicted"/>
<evidence type="ECO:0000313" key="1">
    <source>
        <dbReference type="EMBL" id="MBX36588.1"/>
    </source>
</evidence>
<sequence>MKMRLHFCHAHSVSLFSSFFLPTQNQKEGLFRYCLCSMTKTCSFWCTLKRWKEETELSNNFFCLTMTV</sequence>
<reference evidence="1" key="1">
    <citation type="submission" date="2018-02" db="EMBL/GenBank/DDBJ databases">
        <title>Rhizophora mucronata_Transcriptome.</title>
        <authorList>
            <person name="Meera S.P."/>
            <person name="Sreeshan A."/>
            <person name="Augustine A."/>
        </authorList>
    </citation>
    <scope>NUCLEOTIDE SEQUENCE</scope>
    <source>
        <tissue evidence="1">Leaf</tissue>
    </source>
</reference>
<dbReference type="EMBL" id="GGEC01056104">
    <property type="protein sequence ID" value="MBX36588.1"/>
    <property type="molecule type" value="Transcribed_RNA"/>
</dbReference>
<organism evidence="1">
    <name type="scientific">Rhizophora mucronata</name>
    <name type="common">Asiatic mangrove</name>
    <dbReference type="NCBI Taxonomy" id="61149"/>
    <lineage>
        <taxon>Eukaryota</taxon>
        <taxon>Viridiplantae</taxon>
        <taxon>Streptophyta</taxon>
        <taxon>Embryophyta</taxon>
        <taxon>Tracheophyta</taxon>
        <taxon>Spermatophyta</taxon>
        <taxon>Magnoliopsida</taxon>
        <taxon>eudicotyledons</taxon>
        <taxon>Gunneridae</taxon>
        <taxon>Pentapetalae</taxon>
        <taxon>rosids</taxon>
        <taxon>fabids</taxon>
        <taxon>Malpighiales</taxon>
        <taxon>Rhizophoraceae</taxon>
        <taxon>Rhizophora</taxon>
    </lineage>
</organism>
<protein>
    <submittedName>
        <fullName evidence="1">Uncharacterized protein</fullName>
    </submittedName>
</protein>
<accession>A0A2P2N2A7</accession>
<dbReference type="AlphaFoldDB" id="A0A2P2N2A7"/>